<dbReference type="Proteomes" id="UP000017746">
    <property type="component" value="Chromosome"/>
</dbReference>
<dbReference type="KEGG" id="afs:AFR_23090"/>
<protein>
    <recommendedName>
        <fullName evidence="1">SnoaL-like domain-containing protein</fullName>
    </recommendedName>
</protein>
<accession>U5W0V1</accession>
<dbReference type="RefSeq" id="WP_023363399.1">
    <property type="nucleotide sequence ID" value="NC_022657.1"/>
</dbReference>
<proteinExistence type="predicted"/>
<dbReference type="eggNOG" id="COG3631">
    <property type="taxonomic scope" value="Bacteria"/>
</dbReference>
<sequence>MTGTADLVRRMYAAYNNQNAEELLTLLTDDVDWPDGPARLRGKDALRNYWQRQWISTRTHDEPGDPVDLGDGRIAVRINQTVRRPDGSPVSTGRFLHVFEIRDGLAARLDIKT</sequence>
<dbReference type="Gene3D" id="3.10.450.50">
    <property type="match status" value="1"/>
</dbReference>
<feature type="domain" description="SnoaL-like" evidence="1">
    <location>
        <begin position="8"/>
        <end position="108"/>
    </location>
</feature>
<dbReference type="HOGENOM" id="CLU_155949_0_0_11"/>
<gene>
    <name evidence="2" type="ORF">AFR_23090</name>
</gene>
<organism evidence="2 3">
    <name type="scientific">Actinoplanes friuliensis DSM 7358</name>
    <dbReference type="NCBI Taxonomy" id="1246995"/>
    <lineage>
        <taxon>Bacteria</taxon>
        <taxon>Bacillati</taxon>
        <taxon>Actinomycetota</taxon>
        <taxon>Actinomycetes</taxon>
        <taxon>Micromonosporales</taxon>
        <taxon>Micromonosporaceae</taxon>
        <taxon>Actinoplanes</taxon>
    </lineage>
</organism>
<name>U5W0V1_9ACTN</name>
<dbReference type="InterPro" id="IPR032710">
    <property type="entry name" value="NTF2-like_dom_sf"/>
</dbReference>
<evidence type="ECO:0000313" key="2">
    <source>
        <dbReference type="EMBL" id="AGZ42888.1"/>
    </source>
</evidence>
<reference evidence="2 3" key="1">
    <citation type="journal article" date="2014" name="J. Biotechnol.">
        <title>Complete genome sequence of the actinobacterium Actinoplanes friuliensis HAG 010964, producer of the lipopeptide antibiotic friulimycin.</title>
        <authorList>
            <person name="Ruckert C."/>
            <person name="Szczepanowski R."/>
            <person name="Albersmeier A."/>
            <person name="Goesmann A."/>
            <person name="Fischer N."/>
            <person name="Steinkamper A."/>
            <person name="Puhler A."/>
            <person name="Biener R."/>
            <person name="Schwartz D."/>
            <person name="Kalinowski J."/>
        </authorList>
    </citation>
    <scope>NUCLEOTIDE SEQUENCE [LARGE SCALE GENOMIC DNA]</scope>
    <source>
        <strain evidence="2 3">DSM 7358</strain>
    </source>
</reference>
<dbReference type="EMBL" id="CP006272">
    <property type="protein sequence ID" value="AGZ42888.1"/>
    <property type="molecule type" value="Genomic_DNA"/>
</dbReference>
<dbReference type="SUPFAM" id="SSF54427">
    <property type="entry name" value="NTF2-like"/>
    <property type="match status" value="1"/>
</dbReference>
<dbReference type="InterPro" id="IPR037401">
    <property type="entry name" value="SnoaL-like"/>
</dbReference>
<dbReference type="Pfam" id="PF12680">
    <property type="entry name" value="SnoaL_2"/>
    <property type="match status" value="1"/>
</dbReference>
<dbReference type="PATRIC" id="fig|1246995.3.peg.4679"/>
<dbReference type="AlphaFoldDB" id="U5W0V1"/>
<evidence type="ECO:0000259" key="1">
    <source>
        <dbReference type="Pfam" id="PF12680"/>
    </source>
</evidence>
<dbReference type="STRING" id="1246995.AFR_23090"/>
<dbReference type="OrthoDB" id="1353852at2"/>
<keyword evidence="3" id="KW-1185">Reference proteome</keyword>
<evidence type="ECO:0000313" key="3">
    <source>
        <dbReference type="Proteomes" id="UP000017746"/>
    </source>
</evidence>